<protein>
    <submittedName>
        <fullName evidence="1">DUF982 domain-containing protein</fullName>
    </submittedName>
</protein>
<dbReference type="InterPro" id="IPR010385">
    <property type="entry name" value="DUF982"/>
</dbReference>
<sequence length="79" mass="8596">MTGAAGRVLNIASVEEATECLLQLWPPAEKGRKYRAARQVCLDALEGKETAKHARSAFIAAAKEADIYIRERTPSLANP</sequence>
<dbReference type="Proteomes" id="UP000241764">
    <property type="component" value="Unassembled WGS sequence"/>
</dbReference>
<dbReference type="Pfam" id="PF06169">
    <property type="entry name" value="DUF982"/>
    <property type="match status" value="1"/>
</dbReference>
<dbReference type="RefSeq" id="WP_106663916.1">
    <property type="nucleotide sequence ID" value="NZ_PGGM01000003.1"/>
</dbReference>
<gene>
    <name evidence="1" type="ORF">CU103_08790</name>
</gene>
<dbReference type="EMBL" id="PGGM01000003">
    <property type="protein sequence ID" value="PSH65502.1"/>
    <property type="molecule type" value="Genomic_DNA"/>
</dbReference>
<keyword evidence="2" id="KW-1185">Reference proteome</keyword>
<evidence type="ECO:0000313" key="1">
    <source>
        <dbReference type="EMBL" id="PSH65502.1"/>
    </source>
</evidence>
<accession>A0A2P7BGG7</accession>
<dbReference type="OrthoDB" id="8084653at2"/>
<evidence type="ECO:0000313" key="2">
    <source>
        <dbReference type="Proteomes" id="UP000241764"/>
    </source>
</evidence>
<reference evidence="2" key="1">
    <citation type="submission" date="2017-11" db="EMBL/GenBank/DDBJ databases">
        <authorList>
            <person name="Kuznetsova I."/>
            <person name="Sazanova A."/>
            <person name="Chirak E."/>
            <person name="Safronova V."/>
            <person name="Willems A."/>
        </authorList>
    </citation>
    <scope>NUCLEOTIDE SEQUENCE [LARGE SCALE GENOMIC DNA]</scope>
    <source>
        <strain evidence="2">CCBAU 03422</strain>
    </source>
</reference>
<name>A0A2P7BGG7_9HYPH</name>
<proteinExistence type="predicted"/>
<comment type="caution">
    <text evidence="1">The sequence shown here is derived from an EMBL/GenBank/DDBJ whole genome shotgun (WGS) entry which is preliminary data.</text>
</comment>
<dbReference type="Gene3D" id="6.10.250.730">
    <property type="match status" value="1"/>
</dbReference>
<dbReference type="AlphaFoldDB" id="A0A2P7BGG7"/>
<organism evidence="1 2">
    <name type="scientific">Phyllobacterium sophorae</name>
    <dbReference type="NCBI Taxonomy" id="1520277"/>
    <lineage>
        <taxon>Bacteria</taxon>
        <taxon>Pseudomonadati</taxon>
        <taxon>Pseudomonadota</taxon>
        <taxon>Alphaproteobacteria</taxon>
        <taxon>Hyphomicrobiales</taxon>
        <taxon>Phyllobacteriaceae</taxon>
        <taxon>Phyllobacterium</taxon>
    </lineage>
</organism>